<keyword evidence="2" id="KW-0479">Metal-binding</keyword>
<dbReference type="PANTHER" id="PTHR31251">
    <property type="entry name" value="SQUAMOSA PROMOTER-BINDING-LIKE PROTEIN 4"/>
    <property type="match status" value="1"/>
</dbReference>
<evidence type="ECO:0000256" key="9">
    <source>
        <dbReference type="PROSITE-ProRule" id="PRU00470"/>
    </source>
</evidence>
<evidence type="ECO:0000256" key="10">
    <source>
        <dbReference type="SAM" id="MobiDB-lite"/>
    </source>
</evidence>
<accession>A0AAF0Z4I1</accession>
<evidence type="ECO:0000256" key="2">
    <source>
        <dbReference type="ARBA" id="ARBA00022723"/>
    </source>
</evidence>
<dbReference type="InterPro" id="IPR036893">
    <property type="entry name" value="SBP_sf"/>
</dbReference>
<dbReference type="PANTHER" id="PTHR31251:SF226">
    <property type="entry name" value="SQUAMOSA PROMOTER-BINDING-LIKE PROTEIN 6"/>
    <property type="match status" value="1"/>
</dbReference>
<dbReference type="GO" id="GO:0005634">
    <property type="term" value="C:nucleus"/>
    <property type="evidence" value="ECO:0007669"/>
    <property type="project" value="UniProtKB-SubCell"/>
</dbReference>
<dbReference type="InterPro" id="IPR044817">
    <property type="entry name" value="SBP-like"/>
</dbReference>
<dbReference type="SUPFAM" id="SSF103612">
    <property type="entry name" value="SBT domain"/>
    <property type="match status" value="1"/>
</dbReference>
<feature type="region of interest" description="Disordered" evidence="10">
    <location>
        <begin position="105"/>
        <end position="124"/>
    </location>
</feature>
<evidence type="ECO:0000313" key="12">
    <source>
        <dbReference type="EMBL" id="WPD49294.1"/>
    </source>
</evidence>
<sequence>MGSRSLRVSTEPLNGGGGGGGSGGGSSSSSKLARQPPRCQVEGCSVDLSGAKAYYGRHKVCGMHSKSPLVIVGGIEQRFCQQCSRFHQLPEFDQGKRSCRRRLAGHNERRRKPPPAALSSSIGIPSSPFNVDDSSRLRGFLMNFTCPQLSGTDVWSTTSKHWQSGSQLFVPESSDSDPLCVLSLLSAQPGCNVITGNRAAAAPATTTITPSSSNNRFAGAPVMSSNISSNLVTSSWGFRGREAVESRQLSSELELAFRRKRQCMELDDVVNRYI</sequence>
<protein>
    <submittedName>
        <fullName evidence="12">SPL-like protein 9</fullName>
    </submittedName>
</protein>
<organism evidence="12">
    <name type="scientific">Agave tequilana</name>
    <name type="common">Tequila agave</name>
    <dbReference type="NCBI Taxonomy" id="386106"/>
    <lineage>
        <taxon>Eukaryota</taxon>
        <taxon>Viridiplantae</taxon>
        <taxon>Streptophyta</taxon>
        <taxon>Embryophyta</taxon>
        <taxon>Tracheophyta</taxon>
        <taxon>Spermatophyta</taxon>
        <taxon>Magnoliopsida</taxon>
        <taxon>Liliopsida</taxon>
        <taxon>Asparagales</taxon>
        <taxon>Asparagaceae</taxon>
        <taxon>Agavoideae</taxon>
        <taxon>Agave</taxon>
    </lineage>
</organism>
<keyword evidence="5" id="KW-0805">Transcription regulation</keyword>
<evidence type="ECO:0000256" key="4">
    <source>
        <dbReference type="ARBA" id="ARBA00022833"/>
    </source>
</evidence>
<dbReference type="EMBL" id="OR751391">
    <property type="protein sequence ID" value="WPD49294.1"/>
    <property type="molecule type" value="mRNA"/>
</dbReference>
<dbReference type="FunFam" id="4.10.1100.10:FF:000001">
    <property type="entry name" value="Squamosa promoter-binding-like protein 14"/>
    <property type="match status" value="1"/>
</dbReference>
<feature type="compositionally biased region" description="Polar residues" evidence="10">
    <location>
        <begin position="1"/>
        <end position="12"/>
    </location>
</feature>
<dbReference type="InterPro" id="IPR004333">
    <property type="entry name" value="SBP_dom"/>
</dbReference>
<evidence type="ECO:0000259" key="11">
    <source>
        <dbReference type="PROSITE" id="PS51141"/>
    </source>
</evidence>
<dbReference type="GO" id="GO:0008270">
    <property type="term" value="F:zinc ion binding"/>
    <property type="evidence" value="ECO:0007669"/>
    <property type="project" value="UniProtKB-KW"/>
</dbReference>
<keyword evidence="6" id="KW-0238">DNA-binding</keyword>
<comment type="subcellular location">
    <subcellularLocation>
        <location evidence="1">Nucleus</location>
    </subcellularLocation>
</comment>
<keyword evidence="3 9" id="KW-0863">Zinc-finger</keyword>
<evidence type="ECO:0000256" key="3">
    <source>
        <dbReference type="ARBA" id="ARBA00022771"/>
    </source>
</evidence>
<proteinExistence type="evidence at transcript level"/>
<evidence type="ECO:0000256" key="6">
    <source>
        <dbReference type="ARBA" id="ARBA00023125"/>
    </source>
</evidence>
<reference evidence="12" key="1">
    <citation type="submission" date="2023-10" db="EMBL/GenBank/DDBJ databases">
        <title>How to awaken a sleeping giant: antagonistic expression of flowering locus T homologs and elements of the age related pathway are associated with the flowering transition in Agave tequilana.</title>
        <authorList>
            <person name="Hernandez-Soriano L."/>
            <person name="Galvez-Sandre L."/>
            <person name="Avila De Dios E."/>
            <person name="Simpson J."/>
        </authorList>
    </citation>
    <scope>NUCLEOTIDE SEQUENCE</scope>
</reference>
<evidence type="ECO:0000256" key="8">
    <source>
        <dbReference type="ARBA" id="ARBA00023242"/>
    </source>
</evidence>
<feature type="compositionally biased region" description="Gly residues" evidence="10">
    <location>
        <begin position="14"/>
        <end position="26"/>
    </location>
</feature>
<dbReference type="AlphaFoldDB" id="A0AAF0Z4I1"/>
<keyword evidence="7" id="KW-0804">Transcription</keyword>
<evidence type="ECO:0000256" key="7">
    <source>
        <dbReference type="ARBA" id="ARBA00023163"/>
    </source>
</evidence>
<keyword evidence="4" id="KW-0862">Zinc</keyword>
<feature type="domain" description="SBP-type" evidence="11">
    <location>
        <begin position="36"/>
        <end position="113"/>
    </location>
</feature>
<dbReference type="Pfam" id="PF03110">
    <property type="entry name" value="SBP"/>
    <property type="match status" value="1"/>
</dbReference>
<name>A0AAF0Z4I1_AGATE</name>
<dbReference type="GO" id="GO:0003677">
    <property type="term" value="F:DNA binding"/>
    <property type="evidence" value="ECO:0007669"/>
    <property type="project" value="UniProtKB-KW"/>
</dbReference>
<evidence type="ECO:0000256" key="1">
    <source>
        <dbReference type="ARBA" id="ARBA00004123"/>
    </source>
</evidence>
<keyword evidence="8" id="KW-0539">Nucleus</keyword>
<evidence type="ECO:0000256" key="5">
    <source>
        <dbReference type="ARBA" id="ARBA00023015"/>
    </source>
</evidence>
<dbReference type="PROSITE" id="PS51141">
    <property type="entry name" value="ZF_SBP"/>
    <property type="match status" value="1"/>
</dbReference>
<feature type="region of interest" description="Disordered" evidence="10">
    <location>
        <begin position="1"/>
        <end position="34"/>
    </location>
</feature>
<dbReference type="Gene3D" id="4.10.1100.10">
    <property type="entry name" value="Transcription factor, SBP-box domain"/>
    <property type="match status" value="1"/>
</dbReference>